<keyword evidence="4" id="KW-0472">Membrane</keyword>
<dbReference type="InterPro" id="IPR037055">
    <property type="entry name" value="MHC_I-like_Ag-recog_sf"/>
</dbReference>
<comment type="similarity">
    <text evidence="2">Belongs to the MHC class I family.</text>
</comment>
<evidence type="ECO:0000256" key="1">
    <source>
        <dbReference type="ARBA" id="ARBA00023180"/>
    </source>
</evidence>
<dbReference type="Gene3D" id="2.60.40.10">
    <property type="entry name" value="Immunoglobulins"/>
    <property type="match status" value="1"/>
</dbReference>
<dbReference type="EMBL" id="MN628573">
    <property type="protein sequence ID" value="QGX75052.1"/>
    <property type="molecule type" value="mRNA"/>
</dbReference>
<dbReference type="InterPro" id="IPR036179">
    <property type="entry name" value="Ig-like_dom_sf"/>
</dbReference>
<feature type="compositionally biased region" description="Low complexity" evidence="3">
    <location>
        <begin position="353"/>
        <end position="367"/>
    </location>
</feature>
<dbReference type="Gene3D" id="3.30.500.10">
    <property type="entry name" value="MHC class I-like antigen recognition-like"/>
    <property type="match status" value="1"/>
</dbReference>
<dbReference type="InterPro" id="IPR011162">
    <property type="entry name" value="MHC_I/II-like_Ag-recog"/>
</dbReference>
<evidence type="ECO:0000313" key="7">
    <source>
        <dbReference type="EMBL" id="QGX75052.1"/>
    </source>
</evidence>
<dbReference type="SUPFAM" id="SSF48726">
    <property type="entry name" value="Immunoglobulin"/>
    <property type="match status" value="1"/>
</dbReference>
<evidence type="ECO:0000259" key="6">
    <source>
        <dbReference type="PROSITE" id="PS50835"/>
    </source>
</evidence>
<dbReference type="InterPro" id="IPR007110">
    <property type="entry name" value="Ig-like_dom"/>
</dbReference>
<gene>
    <name evidence="7" type="primary">MhcPlal-UAA</name>
</gene>
<evidence type="ECO:0000256" key="2">
    <source>
        <dbReference type="RuleBase" id="RU004439"/>
    </source>
</evidence>
<evidence type="ECO:0000256" key="5">
    <source>
        <dbReference type="SAM" id="SignalP"/>
    </source>
</evidence>
<name>A0A6B9EXR5_PLEAT</name>
<dbReference type="InterPro" id="IPR011161">
    <property type="entry name" value="MHC_I-like_Ag-recog"/>
</dbReference>
<feature type="domain" description="Ig-like" evidence="6">
    <location>
        <begin position="201"/>
        <end position="287"/>
    </location>
</feature>
<dbReference type="GO" id="GO:0009897">
    <property type="term" value="C:external side of plasma membrane"/>
    <property type="evidence" value="ECO:0007669"/>
    <property type="project" value="TreeGrafter"/>
</dbReference>
<feature type="signal peptide" evidence="5">
    <location>
        <begin position="1"/>
        <end position="16"/>
    </location>
</feature>
<feature type="chain" id="PRO_5025395062" evidence="5">
    <location>
        <begin position="17"/>
        <end position="367"/>
    </location>
</feature>
<dbReference type="GO" id="GO:0006955">
    <property type="term" value="P:immune response"/>
    <property type="evidence" value="ECO:0007669"/>
    <property type="project" value="TreeGrafter"/>
</dbReference>
<dbReference type="Pfam" id="PF07654">
    <property type="entry name" value="C1-set"/>
    <property type="match status" value="1"/>
</dbReference>
<accession>A0A6B9EXR5</accession>
<feature type="region of interest" description="Disordered" evidence="3">
    <location>
        <begin position="348"/>
        <end position="367"/>
    </location>
</feature>
<keyword evidence="4" id="KW-0812">Transmembrane</keyword>
<dbReference type="PROSITE" id="PS50835">
    <property type="entry name" value="IG_LIKE"/>
    <property type="match status" value="1"/>
</dbReference>
<sequence length="367" mass="41295">MKLLFLLFLGINGAHAGTHSLKYFYSASSQVPNFPEFVTVGMVDDFQIDYYDSNIQRAVPKQNWMDKVAEGDPQYWERNTGIYMSNQQWFKANIEIAKQRFNQTGGVHTVQWMYGCEWDEETGATDGFNQYGYDGEDFLALDLKHQNWVAPVQQAVITKQKWDQNRADLEHRKNYLTHICIDWLKKYVDYGKDTLKRTVPPSVSLSQKSPSSPVTCHATGFYPRSVMVFWRRDGDQVYEDVEHGEVLHNEDGTFQNSVHLTVKPEDLDSGRYECVVQLSGVQKDFVTRLERSVVKTNYGNTGRTNPGSGVDSSVLTIIGAVAGVLVLVGIIGGVVVWKKRKDAKKGFVPANISDDGSNGSNNTAPQA</sequence>
<dbReference type="SMART" id="SM00407">
    <property type="entry name" value="IGc1"/>
    <property type="match status" value="1"/>
</dbReference>
<keyword evidence="1" id="KW-0325">Glycoprotein</keyword>
<dbReference type="InterPro" id="IPR001039">
    <property type="entry name" value="MHC_I_a_a1/a2"/>
</dbReference>
<dbReference type="AlphaFoldDB" id="A0A6B9EXR5"/>
<evidence type="ECO:0000256" key="3">
    <source>
        <dbReference type="SAM" id="MobiDB-lite"/>
    </source>
</evidence>
<proteinExistence type="evidence at transcript level"/>
<keyword evidence="5" id="KW-0732">Signal</keyword>
<keyword evidence="4" id="KW-1133">Transmembrane helix</keyword>
<feature type="transmembrane region" description="Helical" evidence="4">
    <location>
        <begin position="314"/>
        <end position="337"/>
    </location>
</feature>
<dbReference type="SUPFAM" id="SSF54452">
    <property type="entry name" value="MHC antigen-recognition domain"/>
    <property type="match status" value="1"/>
</dbReference>
<dbReference type="InterPro" id="IPR050208">
    <property type="entry name" value="MHC_class-I_related"/>
</dbReference>
<dbReference type="PANTHER" id="PTHR16675">
    <property type="entry name" value="MHC CLASS I-RELATED"/>
    <property type="match status" value="1"/>
</dbReference>
<organism evidence="7">
    <name type="scientific">Plecoglossus altivelis</name>
    <name type="common">Ayu sweetfish</name>
    <name type="synonym">Salmo altivelis</name>
    <dbReference type="NCBI Taxonomy" id="61084"/>
    <lineage>
        <taxon>Eukaryota</taxon>
        <taxon>Metazoa</taxon>
        <taxon>Chordata</taxon>
        <taxon>Craniata</taxon>
        <taxon>Vertebrata</taxon>
        <taxon>Euteleostomi</taxon>
        <taxon>Actinopterygii</taxon>
        <taxon>Neopterygii</taxon>
        <taxon>Teleostei</taxon>
        <taxon>Stomiati</taxon>
        <taxon>Osmeriformes</taxon>
        <taxon>Plecoglossus</taxon>
    </lineage>
</organism>
<reference evidence="7" key="1">
    <citation type="submission" date="2019-10" db="EMBL/GenBank/DDBJ databases">
        <authorList>
            <person name="Lu X."/>
        </authorList>
    </citation>
    <scope>NUCLEOTIDE SEQUENCE</scope>
    <source>
        <strain evidence="7">Zhejiang</strain>
    </source>
</reference>
<evidence type="ECO:0000256" key="4">
    <source>
        <dbReference type="SAM" id="Phobius"/>
    </source>
</evidence>
<dbReference type="InterPro" id="IPR013783">
    <property type="entry name" value="Ig-like_fold"/>
</dbReference>
<dbReference type="GO" id="GO:0005615">
    <property type="term" value="C:extracellular space"/>
    <property type="evidence" value="ECO:0007669"/>
    <property type="project" value="TreeGrafter"/>
</dbReference>
<protein>
    <submittedName>
        <fullName evidence="7">MHC class I alpha antigen</fullName>
    </submittedName>
</protein>
<dbReference type="FunFam" id="3.30.500.10:FF:000001">
    <property type="entry name" value="H-2 class I histocompatibility antigen, alpha chain"/>
    <property type="match status" value="1"/>
</dbReference>
<dbReference type="InterPro" id="IPR003597">
    <property type="entry name" value="Ig_C1-set"/>
</dbReference>
<dbReference type="Pfam" id="PF00129">
    <property type="entry name" value="MHC_I"/>
    <property type="match status" value="1"/>
</dbReference>
<dbReference type="PANTHER" id="PTHR16675:SF237">
    <property type="entry name" value="MHC CLASS I ANTIGEN TRANSCRIPT VARIANT 1-RELATED"/>
    <property type="match status" value="1"/>
</dbReference>
<dbReference type="PRINTS" id="PR01638">
    <property type="entry name" value="MHCCLASSI"/>
</dbReference>